<dbReference type="Pfam" id="PF00725">
    <property type="entry name" value="3HCDH"/>
    <property type="match status" value="1"/>
</dbReference>
<evidence type="ECO:0000259" key="3">
    <source>
        <dbReference type="Pfam" id="PF00725"/>
    </source>
</evidence>
<dbReference type="KEGG" id="apac:S7S_14045"/>
<dbReference type="OrthoDB" id="9803287at2"/>
<protein>
    <submittedName>
        <fullName evidence="5">Putative hydroxlacyl-CoA dehydrogenase</fullName>
    </submittedName>
</protein>
<dbReference type="Gene3D" id="3.40.50.720">
    <property type="entry name" value="NAD(P)-binding Rossmann-like Domain"/>
    <property type="match status" value="1"/>
</dbReference>
<dbReference type="PANTHER" id="PTHR48075">
    <property type="entry name" value="3-HYDROXYACYL-COA DEHYDROGENASE FAMILY PROTEIN"/>
    <property type="match status" value="1"/>
</dbReference>
<evidence type="ECO:0000256" key="1">
    <source>
        <dbReference type="ARBA" id="ARBA00023002"/>
    </source>
</evidence>
<dbReference type="InterPro" id="IPR006108">
    <property type="entry name" value="3HC_DH_C"/>
</dbReference>
<feature type="domain" description="3-hydroxyacyl-CoA dehydrogenase NAD binding" evidence="4">
    <location>
        <begin position="6"/>
        <end position="178"/>
    </location>
</feature>
<dbReference type="GO" id="GO:0070403">
    <property type="term" value="F:NAD+ binding"/>
    <property type="evidence" value="ECO:0007669"/>
    <property type="project" value="InterPro"/>
</dbReference>
<dbReference type="RefSeq" id="WP_008734002.1">
    <property type="nucleotide sequence ID" value="NZ_CP004387.1"/>
</dbReference>
<keyword evidence="1" id="KW-0560">Oxidoreductase</keyword>
<dbReference type="InterPro" id="IPR006176">
    <property type="entry name" value="3-OHacyl-CoA_DH_NAD-bd"/>
</dbReference>
<sequence length="310" mass="32818">MNEIRHVAVLGAGLIGAGWAALFGLCGRRVTVIDPHPHAATRVADAVAQARPVLAALGLAPVATPAIGYVASSSQLDADVALVQEALPEDAALKRAAFEQLEPFIATDTLIASSSSGCLPTPMQAGLVHPQRLFIAHPCNPPWLMPLVELVPGRYTDAAVLPRAAAFYQQLGRRTVQLSGEIRGHLVNRLQAALWREAVHLVASGAATVEQVDQAVTEGLGARWACCGPHMIFHLAGAERGMAGFLDNLGEAVEQWWADLGTPTLDDETRRLLIEGMQAATRGREVAALASARDQGVTHMLRAARALENG</sequence>
<dbReference type="PIRSF" id="PIRSF000105">
    <property type="entry name" value="HCDH"/>
    <property type="match status" value="1"/>
</dbReference>
<dbReference type="GO" id="GO:0016616">
    <property type="term" value="F:oxidoreductase activity, acting on the CH-OH group of donors, NAD or NADP as acceptor"/>
    <property type="evidence" value="ECO:0007669"/>
    <property type="project" value="InterPro"/>
</dbReference>
<name>A0A0B4XPT5_9GAMM</name>
<evidence type="ECO:0000313" key="6">
    <source>
        <dbReference type="Proteomes" id="UP000006764"/>
    </source>
</evidence>
<dbReference type="STRING" id="391936.S7S_14045"/>
<dbReference type="SUPFAM" id="SSF48179">
    <property type="entry name" value="6-phosphogluconate dehydrogenase C-terminal domain-like"/>
    <property type="match status" value="1"/>
</dbReference>
<dbReference type="AlphaFoldDB" id="A0A0B4XPT5"/>
<dbReference type="Gene3D" id="1.10.1040.10">
    <property type="entry name" value="N-(1-d-carboxylethyl)-l-norvaline Dehydrogenase, domain 2"/>
    <property type="match status" value="1"/>
</dbReference>
<dbReference type="Proteomes" id="UP000006764">
    <property type="component" value="Chromosome"/>
</dbReference>
<dbReference type="PANTHER" id="PTHR48075:SF5">
    <property type="entry name" value="3-HYDROXYBUTYRYL-COA DEHYDROGENASE"/>
    <property type="match status" value="1"/>
</dbReference>
<evidence type="ECO:0000313" key="5">
    <source>
        <dbReference type="EMBL" id="AJD49221.1"/>
    </source>
</evidence>
<evidence type="ECO:0000259" key="4">
    <source>
        <dbReference type="Pfam" id="PF02737"/>
    </source>
</evidence>
<dbReference type="Pfam" id="PF02737">
    <property type="entry name" value="3HCDH_N"/>
    <property type="match status" value="1"/>
</dbReference>
<dbReference type="InterPro" id="IPR036291">
    <property type="entry name" value="NAD(P)-bd_dom_sf"/>
</dbReference>
<feature type="site" description="Important for catalytic activity" evidence="2">
    <location>
        <position position="137"/>
    </location>
</feature>
<organism evidence="5 6">
    <name type="scientific">Isoalcanivorax pacificus W11-5</name>
    <dbReference type="NCBI Taxonomy" id="391936"/>
    <lineage>
        <taxon>Bacteria</taxon>
        <taxon>Pseudomonadati</taxon>
        <taxon>Pseudomonadota</taxon>
        <taxon>Gammaproteobacteria</taxon>
        <taxon>Oceanospirillales</taxon>
        <taxon>Alcanivoracaceae</taxon>
        <taxon>Isoalcanivorax</taxon>
    </lineage>
</organism>
<proteinExistence type="predicted"/>
<dbReference type="InterPro" id="IPR013328">
    <property type="entry name" value="6PGD_dom2"/>
</dbReference>
<dbReference type="SUPFAM" id="SSF51735">
    <property type="entry name" value="NAD(P)-binding Rossmann-fold domains"/>
    <property type="match status" value="1"/>
</dbReference>
<gene>
    <name evidence="5" type="ORF">S7S_14045</name>
</gene>
<dbReference type="HOGENOM" id="CLU_009834_0_1_6"/>
<dbReference type="InterPro" id="IPR008927">
    <property type="entry name" value="6-PGluconate_DH-like_C_sf"/>
</dbReference>
<accession>A0A0B4XPT5</accession>
<reference evidence="5 6" key="1">
    <citation type="journal article" date="2012" name="J. Bacteriol.">
        <title>Genome sequence of an alkane-degrading bacterium, Alcanivorax pacificus type strain W11-5, isolated from deep sea sediment.</title>
        <authorList>
            <person name="Lai Q."/>
            <person name="Shao Z."/>
        </authorList>
    </citation>
    <scope>NUCLEOTIDE SEQUENCE [LARGE SCALE GENOMIC DNA]</scope>
    <source>
        <strain evidence="5 6">W11-5</strain>
    </source>
</reference>
<dbReference type="EMBL" id="CP004387">
    <property type="protein sequence ID" value="AJD49221.1"/>
    <property type="molecule type" value="Genomic_DNA"/>
</dbReference>
<feature type="domain" description="3-hydroxyacyl-CoA dehydrogenase C-terminal" evidence="3">
    <location>
        <begin position="184"/>
        <end position="251"/>
    </location>
</feature>
<dbReference type="InterPro" id="IPR022694">
    <property type="entry name" value="3-OHacyl-CoA_DH"/>
</dbReference>
<keyword evidence="6" id="KW-1185">Reference proteome</keyword>
<evidence type="ECO:0000256" key="2">
    <source>
        <dbReference type="PIRSR" id="PIRSR000105-1"/>
    </source>
</evidence>
<dbReference type="GO" id="GO:0006631">
    <property type="term" value="P:fatty acid metabolic process"/>
    <property type="evidence" value="ECO:0007669"/>
    <property type="project" value="InterPro"/>
</dbReference>